<gene>
    <name evidence="1" type="ORF">PXEA_LOCUS7874</name>
</gene>
<sequence length="181" mass="19446">MPLLFFHSIPVAAHPATCAGKPFGPLLHWSEWRMPLTTEMSSHLCLSNWPQLMQLPRVPPEGGAIHQSGQLVHSSHAGPAVGHFGPDASASASGSSGRTHHFATRLASFESSSSQGMWPPAVRLEMLGLSCAYPGRVAVAYRLIGHLGGHTLRDCRDEATEGVNAVMLTIFECESTGEWPK</sequence>
<protein>
    <submittedName>
        <fullName evidence="1">Uncharacterized protein</fullName>
    </submittedName>
</protein>
<evidence type="ECO:0000313" key="2">
    <source>
        <dbReference type="Proteomes" id="UP000784294"/>
    </source>
</evidence>
<keyword evidence="2" id="KW-1185">Reference proteome</keyword>
<evidence type="ECO:0000313" key="1">
    <source>
        <dbReference type="EMBL" id="VEL14434.1"/>
    </source>
</evidence>
<dbReference type="AlphaFoldDB" id="A0A3S5B6F0"/>
<organism evidence="1 2">
    <name type="scientific">Protopolystoma xenopodis</name>
    <dbReference type="NCBI Taxonomy" id="117903"/>
    <lineage>
        <taxon>Eukaryota</taxon>
        <taxon>Metazoa</taxon>
        <taxon>Spiralia</taxon>
        <taxon>Lophotrochozoa</taxon>
        <taxon>Platyhelminthes</taxon>
        <taxon>Monogenea</taxon>
        <taxon>Polyopisthocotylea</taxon>
        <taxon>Polystomatidea</taxon>
        <taxon>Polystomatidae</taxon>
        <taxon>Protopolystoma</taxon>
    </lineage>
</organism>
<dbReference type="Proteomes" id="UP000784294">
    <property type="component" value="Unassembled WGS sequence"/>
</dbReference>
<dbReference type="EMBL" id="CAAALY010021131">
    <property type="protein sequence ID" value="VEL14434.1"/>
    <property type="molecule type" value="Genomic_DNA"/>
</dbReference>
<comment type="caution">
    <text evidence="1">The sequence shown here is derived from an EMBL/GenBank/DDBJ whole genome shotgun (WGS) entry which is preliminary data.</text>
</comment>
<accession>A0A3S5B6F0</accession>
<name>A0A3S5B6F0_9PLAT</name>
<proteinExistence type="predicted"/>
<reference evidence="1" key="1">
    <citation type="submission" date="2018-11" db="EMBL/GenBank/DDBJ databases">
        <authorList>
            <consortium name="Pathogen Informatics"/>
        </authorList>
    </citation>
    <scope>NUCLEOTIDE SEQUENCE</scope>
</reference>